<name>A0A174B3T3_9FIRM</name>
<gene>
    <name evidence="2" type="ORF">ERS852406_00979</name>
</gene>
<dbReference type="Proteomes" id="UP000095706">
    <property type="component" value="Unassembled WGS sequence"/>
</dbReference>
<dbReference type="EMBL" id="CYYV01000004">
    <property type="protein sequence ID" value="CUN94879.1"/>
    <property type="molecule type" value="Genomic_DNA"/>
</dbReference>
<feature type="compositionally biased region" description="Basic and acidic residues" evidence="1">
    <location>
        <begin position="485"/>
        <end position="500"/>
    </location>
</feature>
<evidence type="ECO:0000313" key="2">
    <source>
        <dbReference type="EMBL" id="CUN94879.1"/>
    </source>
</evidence>
<dbReference type="AlphaFoldDB" id="A0A174B3T3"/>
<dbReference type="InterPro" id="IPR021145">
    <property type="entry name" value="Portal_protein_SPP1_Gp6-like"/>
</dbReference>
<reference evidence="2 3" key="1">
    <citation type="submission" date="2015-09" db="EMBL/GenBank/DDBJ databases">
        <authorList>
            <consortium name="Pathogen Informatics"/>
        </authorList>
    </citation>
    <scope>NUCLEOTIDE SEQUENCE [LARGE SCALE GENOMIC DNA]</scope>
    <source>
        <strain evidence="2 3">2789STDY5608849</strain>
    </source>
</reference>
<accession>A0A174B3T3</accession>
<sequence>MNRVQSFIARLFRIIPASEKRITIIEPHSFRENVIRNKIWYHGDSAELEQFFQKTAKWDVEQARFWAAHASGSVRKIHSGIVQMVIDRYRDIVLADLDGVEFDDKDLDTVWADLYKKSKLNDVLGEAISGVLASGDGAFKITADQCSEYPIVEFYDAEDVDYVYEHARLKEVKFYTSYWQNEKEFRLEETYGFGYVLYKLYDDDGKEMPPQMFPETAHLIDFGISGDLMLAVPMKFLNSTKYKKQKRGKALFEGKTDVLDGLDEVISQWIDAIRMGRIKRYIPDNLIPRDQTTGELLPANPFDNDFIAIGDNMSEKANQQVEISQPQISYEAYVSSYSSFLDMVLQGVMSPATLGIDLKKTDNAEAQREKEKVTLHVRNKIVDALNEVFPELFERILQCCDLMQGKEPGEYEVTVRFGEYASPDFSTTVDTVGKAKQYGIMSLETSVDQLYGDTWTDDQKQEEVQRLKEEQGIAAVDVPDIRLDAGDFHVNEGDADESKGKQPNVQDESKGVPGSS</sequence>
<protein>
    <submittedName>
        <fullName evidence="2">Phage portal protein, SPP1 Gp6-like</fullName>
    </submittedName>
</protein>
<dbReference type="Pfam" id="PF05133">
    <property type="entry name" value="SPP1_portal"/>
    <property type="match status" value="1"/>
</dbReference>
<proteinExistence type="predicted"/>
<organism evidence="2 3">
    <name type="scientific">Fusicatenibacter saccharivorans</name>
    <dbReference type="NCBI Taxonomy" id="1150298"/>
    <lineage>
        <taxon>Bacteria</taxon>
        <taxon>Bacillati</taxon>
        <taxon>Bacillota</taxon>
        <taxon>Clostridia</taxon>
        <taxon>Lachnospirales</taxon>
        <taxon>Lachnospiraceae</taxon>
        <taxon>Fusicatenibacter</taxon>
    </lineage>
</organism>
<evidence type="ECO:0000256" key="1">
    <source>
        <dbReference type="SAM" id="MobiDB-lite"/>
    </source>
</evidence>
<feature type="region of interest" description="Disordered" evidence="1">
    <location>
        <begin position="485"/>
        <end position="516"/>
    </location>
</feature>
<evidence type="ECO:0000313" key="3">
    <source>
        <dbReference type="Proteomes" id="UP000095706"/>
    </source>
</evidence>
<dbReference type="RefSeq" id="WP_082424876.1">
    <property type="nucleotide sequence ID" value="NZ_CYYV01000004.1"/>
</dbReference>